<dbReference type="InterPro" id="IPR032979">
    <property type="entry name" value="ENGase"/>
</dbReference>
<dbReference type="GO" id="GO:0033925">
    <property type="term" value="F:mannosyl-glycoprotein endo-beta-N-acetylglucosaminidase activity"/>
    <property type="evidence" value="ECO:0007669"/>
    <property type="project" value="InterPro"/>
</dbReference>
<dbReference type="PANTHER" id="PTHR13246:SF1">
    <property type="entry name" value="CYTOSOLIC ENDO-BETA-N-ACETYLGLUCOSAMINIDASE"/>
    <property type="match status" value="1"/>
</dbReference>
<dbReference type="SUPFAM" id="SSF49299">
    <property type="entry name" value="PKD domain"/>
    <property type="match status" value="1"/>
</dbReference>
<dbReference type="PANTHER" id="PTHR13246">
    <property type="entry name" value="ENDO BETA N-ACETYLGLUCOSAMINIDASE"/>
    <property type="match status" value="1"/>
</dbReference>
<feature type="domain" description="Cytosolic endo-beta-N-acetylglucosaminidase TIM barrel" evidence="2">
    <location>
        <begin position="106"/>
        <end position="416"/>
    </location>
</feature>
<sequence>MKKKYLIFSGLTFLALTANAQKLQEGYIDWGKTSEHFSTALSTWSKGDKVTEDDNFFISRVKPKQHFRNAATQVNQQLDANNDKKLVYWVPVGTPPNNALPNGVFDSEVFPMWSYITHYGNWSAPFVRMPGNFADVAHKNGIGVSVVAGIPNASLSDSDGWIRELKALTEIGSEKMADYMEYYGVDGLGYNSEFSTGNQTLLENLRTFHSDLYRLQKASGKNPLFENFWYDGTNDNGNITFDQGLGSHNEKTFGDSDNPRVSMFFNYNWNNVSRMEASIAKAESMGRDPLDLYCGFNMQGAEPKYGTRWPLLEGRNLSIGLWGAHSENMPFESRGELGALSEVKQRTYMLRVERWFSSGSRNPVNDLPITSAMNYNANNYSFFGMSKFMTARSSLKWDLSEEPFITYFNLGNGKFFNWGGQRQSNGEWYNIGIQDYLPTWRWWFSSKFIGRDVKDVPASGLDAEFIWDDAWMGGSLLRIHGTNDNEYLHMFKTEFRLAAGDVITVRYKVMGGSTDMTLALSARGNENTVLGENYLKVIESSSIEVGEWVEKTFRIASALNVLNGKDLAMVALHFKNAKDLNLHLGEFSIVRGTATSAVPAKPVITTTKVLVSNHSGVDGKIIFEMPNDKGNEVCYNLDVKTSMFKLYAQQEGKDPVLVGATTSWAGMYFAFPIDYEVSEPKIRFGVSAVSLDMKSESDIAWDDYLSTGKYIIDDNIQITKTTIKPGEDFEVYYVDPKHEAATWEILDSKGNSVMKKEGVTLFSVPEGLSETGNYALVVTGPQANVDGDRVETTRKFPGYIQITSKSVGALPQILSLKANGEEADVHVGVSEPINMTYTGREADGSSSRGLNTGELGFGFKAGEMELEAHKPFTIAFWVKVNSFNAETNSMLHIRDKKEGWPMTDWGFMWAHIKKDGSINRMAFRGKGIATDSYELHYNYDKSRLEVGLWTHLAYVFDYDAAKNFKFTFYINGEKQEVTSYDGADDGYKVHTGEPDWWPRDQYGLREAHVIAVGTASKDVGGLDGTLDNFQCWNKALTAEEVLATMGDVDKNNIPENMVGYWTYETEPNEEGAFMNEGSKEGVLGGLHSYTAGAGEGEGNFKWESASYAPGCPFVAGTSYPVTTSPKWTINKGNITNASGSDTEGSAQVTFAKNGIYSATLTLENGWGTDSKTFEFITVGNPDGVEEVNLEAELKAYPNPFIDHVNVKFTVEGIYTVRICDMNGTIVCEKVQQVAAGEMIRINVNVGGGTYIGQVLKDGKLVRAVKLLKK</sequence>
<accession>A0A7J4XE91</accession>
<dbReference type="EMBL" id="VWMK01000022">
    <property type="protein sequence ID" value="KAA3759558.1"/>
    <property type="molecule type" value="Genomic_DNA"/>
</dbReference>
<feature type="chain" id="PRO_5029761729" evidence="1">
    <location>
        <begin position="21"/>
        <end position="1269"/>
    </location>
</feature>
<name>A0A7J4XE91_9BACE</name>
<dbReference type="GO" id="GO:0005975">
    <property type="term" value="P:carbohydrate metabolic process"/>
    <property type="evidence" value="ECO:0007669"/>
    <property type="project" value="UniProtKB-ARBA"/>
</dbReference>
<dbReference type="InterPro" id="IPR026444">
    <property type="entry name" value="Secre_tail"/>
</dbReference>
<dbReference type="InterPro" id="IPR035986">
    <property type="entry name" value="PKD_dom_sf"/>
</dbReference>
<evidence type="ECO:0000313" key="4">
    <source>
        <dbReference type="Proteomes" id="UP000422221"/>
    </source>
</evidence>
<dbReference type="AlphaFoldDB" id="A0A7J4XE91"/>
<dbReference type="Pfam" id="PF13385">
    <property type="entry name" value="Laminin_G_3"/>
    <property type="match status" value="1"/>
</dbReference>
<proteinExistence type="predicted"/>
<evidence type="ECO:0000259" key="2">
    <source>
        <dbReference type="Pfam" id="PF03644"/>
    </source>
</evidence>
<organism evidence="3 4">
    <name type="scientific">Bacteroides salyersiae</name>
    <dbReference type="NCBI Taxonomy" id="291644"/>
    <lineage>
        <taxon>Bacteria</taxon>
        <taxon>Pseudomonadati</taxon>
        <taxon>Bacteroidota</taxon>
        <taxon>Bacteroidia</taxon>
        <taxon>Bacteroidales</taxon>
        <taxon>Bacteroidaceae</taxon>
        <taxon>Bacteroides</taxon>
    </lineage>
</organism>
<feature type="signal peptide" evidence="1">
    <location>
        <begin position="1"/>
        <end position="20"/>
    </location>
</feature>
<evidence type="ECO:0000256" key="1">
    <source>
        <dbReference type="SAM" id="SignalP"/>
    </source>
</evidence>
<gene>
    <name evidence="3" type="ORF">F3F73_19185</name>
</gene>
<dbReference type="RefSeq" id="WP_129647741.1">
    <property type="nucleotide sequence ID" value="NZ_JADNPJ010000002.1"/>
</dbReference>
<dbReference type="Proteomes" id="UP000422221">
    <property type="component" value="Unassembled WGS sequence"/>
</dbReference>
<evidence type="ECO:0000313" key="3">
    <source>
        <dbReference type="EMBL" id="KAA3759558.1"/>
    </source>
</evidence>
<dbReference type="Gene3D" id="2.60.120.260">
    <property type="entry name" value="Galactose-binding domain-like"/>
    <property type="match status" value="1"/>
</dbReference>
<comment type="caution">
    <text evidence="3">The sequence shown here is derived from an EMBL/GenBank/DDBJ whole genome shotgun (WGS) entry which is preliminary data.</text>
</comment>
<dbReference type="InterPro" id="IPR005201">
    <property type="entry name" value="TIM_ENGase"/>
</dbReference>
<protein>
    <submittedName>
        <fullName evidence="3">T9SS type A sorting domain-containing protein</fullName>
    </submittedName>
</protein>
<dbReference type="Gene3D" id="2.60.120.200">
    <property type="match status" value="1"/>
</dbReference>
<keyword evidence="1" id="KW-0732">Signal</keyword>
<reference evidence="3 4" key="1">
    <citation type="journal article" date="2019" name="Nat. Med.">
        <title>A library of human gut bacterial isolates paired with longitudinal multiomics data enables mechanistic microbiome research.</title>
        <authorList>
            <person name="Poyet M."/>
            <person name="Groussin M."/>
            <person name="Gibbons S.M."/>
            <person name="Avila-Pacheco J."/>
            <person name="Jiang X."/>
            <person name="Kearney S.M."/>
            <person name="Perrotta A.R."/>
            <person name="Berdy B."/>
            <person name="Zhao S."/>
            <person name="Lieberman T.D."/>
            <person name="Swanson P.K."/>
            <person name="Smith M."/>
            <person name="Roesemann S."/>
            <person name="Alexander J.E."/>
            <person name="Rich S.A."/>
            <person name="Livny J."/>
            <person name="Vlamakis H."/>
            <person name="Clish C."/>
            <person name="Bullock K."/>
            <person name="Deik A."/>
            <person name="Scott J."/>
            <person name="Pierce K.A."/>
            <person name="Xavier R.J."/>
            <person name="Alm E.J."/>
        </authorList>
    </citation>
    <scope>NUCLEOTIDE SEQUENCE [LARGE SCALE GENOMIC DNA]</scope>
    <source>
        <strain evidence="3 4">BIOML-A10</strain>
    </source>
</reference>
<dbReference type="Pfam" id="PF03644">
    <property type="entry name" value="Glyco_hydro_85"/>
    <property type="match status" value="1"/>
</dbReference>
<dbReference type="SUPFAM" id="SSF49899">
    <property type="entry name" value="Concanavalin A-like lectins/glucanases"/>
    <property type="match status" value="1"/>
</dbReference>
<dbReference type="GO" id="GO:0005829">
    <property type="term" value="C:cytosol"/>
    <property type="evidence" value="ECO:0007669"/>
    <property type="project" value="UniProtKB-SubCell"/>
</dbReference>
<dbReference type="Gene3D" id="3.20.20.80">
    <property type="entry name" value="Glycosidases"/>
    <property type="match status" value="1"/>
</dbReference>
<dbReference type="InterPro" id="IPR013320">
    <property type="entry name" value="ConA-like_dom_sf"/>
</dbReference>
<dbReference type="NCBIfam" id="TIGR04183">
    <property type="entry name" value="Por_Secre_tail"/>
    <property type="match status" value="1"/>
</dbReference>